<protein>
    <submittedName>
        <fullName evidence="1">Uncharacterized protein</fullName>
    </submittedName>
</protein>
<sequence>MKCVIGIPLRPEMLMAAGPYLRNAAEDAVQMQAETLGEIVLGDVDLAYCGPVNAIPDEYAWLTNGAPQFFVIAVYVAEISDAR</sequence>
<proteinExistence type="predicted"/>
<accession>A0A2P1CCR7</accession>
<organism evidence="1 2">
    <name type="scientific">Mycobacterium phage Baloo</name>
    <dbReference type="NCBI Taxonomy" id="2099645"/>
    <lineage>
        <taxon>Viruses</taxon>
        <taxon>Duplodnaviria</taxon>
        <taxon>Heunggongvirae</taxon>
        <taxon>Uroviricota</taxon>
        <taxon>Caudoviricetes</taxon>
        <taxon>Bclasvirinae</taxon>
        <taxon>Pipefishvirus</taxon>
        <taxon>Pipefishvirus athena</taxon>
    </lineage>
</organism>
<dbReference type="Proteomes" id="UP000241655">
    <property type="component" value="Segment"/>
</dbReference>
<name>A0A2P1CCR7_9CAUD</name>
<reference evidence="1 2" key="1">
    <citation type="submission" date="2018-02" db="EMBL/GenBank/DDBJ databases">
        <authorList>
            <person name="Ng W.L."/>
            <person name="Stoner T.H."/>
            <person name="Russell D.A."/>
            <person name="Garlena R.A."/>
            <person name="Stoner T.H."/>
            <person name="Pope W.H."/>
            <person name="Jacobs-Sera D."/>
            <person name="Hatfull G.F."/>
        </authorList>
    </citation>
    <scope>NUCLEOTIDE SEQUENCE [LARGE SCALE GENOMIC DNA]</scope>
</reference>
<evidence type="ECO:0000313" key="1">
    <source>
        <dbReference type="EMBL" id="AVJ49013.1"/>
    </source>
</evidence>
<evidence type="ECO:0000313" key="2">
    <source>
        <dbReference type="Proteomes" id="UP000241655"/>
    </source>
</evidence>
<dbReference type="EMBL" id="MG920059">
    <property type="protein sequence ID" value="AVJ49013.1"/>
    <property type="molecule type" value="Genomic_DNA"/>
</dbReference>
<gene>
    <name evidence="1" type="primary">7</name>
    <name evidence="1" type="ORF">PBI_BALOO_7</name>
</gene>